<feature type="domain" description="Flagellar motor switch protein FliN-like C-terminal" evidence="2">
    <location>
        <begin position="280"/>
        <end position="346"/>
    </location>
</feature>
<evidence type="ECO:0000313" key="3">
    <source>
        <dbReference type="EMBL" id="RLM25314.1"/>
    </source>
</evidence>
<dbReference type="Proteomes" id="UP000285648">
    <property type="component" value="Unassembled WGS sequence"/>
</dbReference>
<keyword evidence="4" id="KW-1185">Reference proteome</keyword>
<evidence type="ECO:0000313" key="4">
    <source>
        <dbReference type="Proteomes" id="UP000285648"/>
    </source>
</evidence>
<feature type="compositionally biased region" description="Polar residues" evidence="1">
    <location>
        <begin position="256"/>
        <end position="273"/>
    </location>
</feature>
<dbReference type="GO" id="GO:0030254">
    <property type="term" value="P:protein secretion by the type III secretion system"/>
    <property type="evidence" value="ECO:0007669"/>
    <property type="project" value="InterPro"/>
</dbReference>
<dbReference type="InterPro" id="IPR001543">
    <property type="entry name" value="FliN-like_C"/>
</dbReference>
<dbReference type="RefSeq" id="WP_170158897.1">
    <property type="nucleotide sequence ID" value="NZ_MJLZ01000012.1"/>
</dbReference>
<dbReference type="Gene3D" id="2.30.330.10">
    <property type="entry name" value="SpoA-like"/>
    <property type="match status" value="1"/>
</dbReference>
<organism evidence="3 4">
    <name type="scientific">Brenneria alni</name>
    <dbReference type="NCBI Taxonomy" id="71656"/>
    <lineage>
        <taxon>Bacteria</taxon>
        <taxon>Pseudomonadati</taxon>
        <taxon>Pseudomonadota</taxon>
        <taxon>Gammaproteobacteria</taxon>
        <taxon>Enterobacterales</taxon>
        <taxon>Pectobacteriaceae</taxon>
        <taxon>Brenneria</taxon>
    </lineage>
</organism>
<reference evidence="3 4" key="1">
    <citation type="submission" date="2016-09" db="EMBL/GenBank/DDBJ databases">
        <authorList>
            <person name="Doonan J."/>
            <person name="Pachebat J.A."/>
            <person name="Golyshin P.N."/>
            <person name="Denman S."/>
            <person name="Mcdonald J.E."/>
        </authorList>
    </citation>
    <scope>NUCLEOTIDE SEQUENCE [LARGE SCALE GENOMIC DNA]</scope>
    <source>
        <strain evidence="3 4">NCPPB 3934</strain>
    </source>
</reference>
<proteinExistence type="predicted"/>
<dbReference type="AlphaFoldDB" id="A0A421DQ93"/>
<dbReference type="EMBL" id="MJLZ01000012">
    <property type="protein sequence ID" value="RLM25314.1"/>
    <property type="molecule type" value="Genomic_DNA"/>
</dbReference>
<accession>A0A421DQ93</accession>
<dbReference type="InterPro" id="IPR036429">
    <property type="entry name" value="SpoA-like_sf"/>
</dbReference>
<comment type="caution">
    <text evidence="3">The sequence shown here is derived from an EMBL/GenBank/DDBJ whole genome shotgun (WGS) entry which is preliminary data.</text>
</comment>
<sequence length="359" mass="39021">MYAQPLALTPMRTAEANVRNRLAAGLYLPFSRQDQPGEIHVSLAADGDNAPLSYWRCDCGIFALSTPSPVLGLLSDCPLLPVAETPAEQQWYWTLYNQSLAPSVSAVLGHIHPQPDADTGEALLKGWVAVSWNGLRTRSLIQASTTVWLALLSQSGWQATYLPLPDSLSFTVPLILADAVLTPEALRPLHTGDLILPTHPYFSPDGLGSITLPPWRIQGTVQLEGLAPYHFVISDMENVPMNESFDDMQEYEVNSEGDNVTNNSLSESVNRPHTASLPPLPVTLNIRCGQITFTLPELQRLTSGAVLTLRDVVPGEAWLCHGDIPLAHGELIDVEGKLGLQITRMLSSPEAPAEPEFGV</sequence>
<dbReference type="NCBIfam" id="TIGR02551">
    <property type="entry name" value="SpaO_YscQ"/>
    <property type="match status" value="1"/>
</dbReference>
<name>A0A421DQ93_9GAMM</name>
<protein>
    <recommendedName>
        <fullName evidence="2">Flagellar motor switch protein FliN-like C-terminal domain-containing protein</fullName>
    </recommendedName>
</protein>
<evidence type="ECO:0000256" key="1">
    <source>
        <dbReference type="SAM" id="MobiDB-lite"/>
    </source>
</evidence>
<dbReference type="Pfam" id="PF01052">
    <property type="entry name" value="FliMN_C"/>
    <property type="match status" value="1"/>
</dbReference>
<dbReference type="SUPFAM" id="SSF101801">
    <property type="entry name" value="Surface presentation of antigens (SPOA)"/>
    <property type="match status" value="1"/>
</dbReference>
<feature type="region of interest" description="Disordered" evidence="1">
    <location>
        <begin position="254"/>
        <end position="274"/>
    </location>
</feature>
<evidence type="ECO:0000259" key="2">
    <source>
        <dbReference type="Pfam" id="PF01052"/>
    </source>
</evidence>
<dbReference type="InterPro" id="IPR013385">
    <property type="entry name" value="T3SS_SpaO/YscQ/SpaO"/>
</dbReference>
<gene>
    <name evidence="3" type="ORF">BIY29_07320</name>
</gene>